<reference evidence="5" key="1">
    <citation type="journal article" date="2020" name="Stud. Mycol.">
        <title>101 Dothideomycetes genomes: a test case for predicting lifestyles and emergence of pathogens.</title>
        <authorList>
            <person name="Haridas S."/>
            <person name="Albert R."/>
            <person name="Binder M."/>
            <person name="Bloem J."/>
            <person name="Labutti K."/>
            <person name="Salamov A."/>
            <person name="Andreopoulos B."/>
            <person name="Baker S."/>
            <person name="Barry K."/>
            <person name="Bills G."/>
            <person name="Bluhm B."/>
            <person name="Cannon C."/>
            <person name="Castanera R."/>
            <person name="Culley D."/>
            <person name="Daum C."/>
            <person name="Ezra D."/>
            <person name="Gonzalez J."/>
            <person name="Henrissat B."/>
            <person name="Kuo A."/>
            <person name="Liang C."/>
            <person name="Lipzen A."/>
            <person name="Lutzoni F."/>
            <person name="Magnuson J."/>
            <person name="Mondo S."/>
            <person name="Nolan M."/>
            <person name="Ohm R."/>
            <person name="Pangilinan J."/>
            <person name="Park H.-J."/>
            <person name="Ramirez L."/>
            <person name="Alfaro M."/>
            <person name="Sun H."/>
            <person name="Tritt A."/>
            <person name="Yoshinaga Y."/>
            <person name="Zwiers L.-H."/>
            <person name="Turgeon B."/>
            <person name="Goodwin S."/>
            <person name="Spatafora J."/>
            <person name="Crous P."/>
            <person name="Grigoriev I."/>
        </authorList>
    </citation>
    <scope>NUCLEOTIDE SEQUENCE</scope>
    <source>
        <strain evidence="5">CBS 113389</strain>
    </source>
</reference>
<accession>A0A6A6PME5</accession>
<dbReference type="InterPro" id="IPR013216">
    <property type="entry name" value="Methyltransf_11"/>
</dbReference>
<dbReference type="PANTHER" id="PTHR44942">
    <property type="entry name" value="METHYLTRANSF_11 DOMAIN-CONTAINING PROTEIN"/>
    <property type="match status" value="1"/>
</dbReference>
<keyword evidence="3 5" id="KW-0808">Transferase</keyword>
<dbReference type="Gene3D" id="3.40.50.150">
    <property type="entry name" value="Vaccinia Virus protein VP39"/>
    <property type="match status" value="1"/>
</dbReference>
<dbReference type="OrthoDB" id="10027013at2759"/>
<keyword evidence="6" id="KW-1185">Reference proteome</keyword>
<organism evidence="5 6">
    <name type="scientific">Neohortaea acidophila</name>
    <dbReference type="NCBI Taxonomy" id="245834"/>
    <lineage>
        <taxon>Eukaryota</taxon>
        <taxon>Fungi</taxon>
        <taxon>Dikarya</taxon>
        <taxon>Ascomycota</taxon>
        <taxon>Pezizomycotina</taxon>
        <taxon>Dothideomycetes</taxon>
        <taxon>Dothideomycetidae</taxon>
        <taxon>Mycosphaerellales</taxon>
        <taxon>Teratosphaeriaceae</taxon>
        <taxon>Neohortaea</taxon>
    </lineage>
</organism>
<dbReference type="InterPro" id="IPR029063">
    <property type="entry name" value="SAM-dependent_MTases_sf"/>
</dbReference>
<proteinExistence type="inferred from homology"/>
<dbReference type="InterPro" id="IPR051052">
    <property type="entry name" value="Diverse_substrate_MTase"/>
</dbReference>
<dbReference type="Proteomes" id="UP000799767">
    <property type="component" value="Unassembled WGS sequence"/>
</dbReference>
<dbReference type="EMBL" id="MU001638">
    <property type="protein sequence ID" value="KAF2481085.1"/>
    <property type="molecule type" value="Genomic_DNA"/>
</dbReference>
<protein>
    <submittedName>
        <fullName evidence="5">S-adenosyl-L-methionine-dependent methyltransferase</fullName>
    </submittedName>
</protein>
<evidence type="ECO:0000256" key="1">
    <source>
        <dbReference type="ARBA" id="ARBA00008361"/>
    </source>
</evidence>
<evidence type="ECO:0000313" key="5">
    <source>
        <dbReference type="EMBL" id="KAF2481085.1"/>
    </source>
</evidence>
<evidence type="ECO:0000256" key="3">
    <source>
        <dbReference type="ARBA" id="ARBA00022679"/>
    </source>
</evidence>
<dbReference type="AlphaFoldDB" id="A0A6A6PME5"/>
<dbReference type="GO" id="GO:0008757">
    <property type="term" value="F:S-adenosylmethionine-dependent methyltransferase activity"/>
    <property type="evidence" value="ECO:0007669"/>
    <property type="project" value="InterPro"/>
</dbReference>
<dbReference type="CDD" id="cd02440">
    <property type="entry name" value="AdoMet_MTases"/>
    <property type="match status" value="1"/>
</dbReference>
<name>A0A6A6PME5_9PEZI</name>
<dbReference type="GeneID" id="54477142"/>
<evidence type="ECO:0000313" key="6">
    <source>
        <dbReference type="Proteomes" id="UP000799767"/>
    </source>
</evidence>
<dbReference type="PANTHER" id="PTHR44942:SF4">
    <property type="entry name" value="METHYLTRANSFERASE TYPE 11 DOMAIN-CONTAINING PROTEIN"/>
    <property type="match status" value="1"/>
</dbReference>
<dbReference type="SUPFAM" id="SSF53335">
    <property type="entry name" value="S-adenosyl-L-methionine-dependent methyltransferases"/>
    <property type="match status" value="1"/>
</dbReference>
<evidence type="ECO:0000259" key="4">
    <source>
        <dbReference type="Pfam" id="PF08241"/>
    </source>
</evidence>
<dbReference type="RefSeq" id="XP_033587655.1">
    <property type="nucleotide sequence ID" value="XM_033736140.1"/>
</dbReference>
<comment type="similarity">
    <text evidence="1">Belongs to the methyltransferase superfamily.</text>
</comment>
<dbReference type="GO" id="GO:0032259">
    <property type="term" value="P:methylation"/>
    <property type="evidence" value="ECO:0007669"/>
    <property type="project" value="UniProtKB-KW"/>
</dbReference>
<gene>
    <name evidence="5" type="ORF">BDY17DRAFT_317840</name>
</gene>
<keyword evidence="2 5" id="KW-0489">Methyltransferase</keyword>
<feature type="domain" description="Methyltransferase type 11" evidence="4">
    <location>
        <begin position="51"/>
        <end position="142"/>
    </location>
</feature>
<evidence type="ECO:0000256" key="2">
    <source>
        <dbReference type="ARBA" id="ARBA00022603"/>
    </source>
</evidence>
<sequence>MSQEDTFKTRARVGFAKGEEYDQYRPTYSPTIVQLLLDNLQVNGKQHAKILDLAAGTGKFTEAVAAREEQFEIVAVEPHEKMRGVLAGKELRGVTVKDGKADAIPLPDASVDAVICAQAFHWFATKPALQEIHRVLKRHGHLGMVWNIEDYNAPQGHKAKTTWEAKAHDLIWSFNDEDPRFRHEKWREVFDEQVKSSPLSLLPSGDDEQFFSLPLGEQQEAFETWLPKEKIWDRFNTLSHIAVLEGEEREKTYKTFMEALNSPDTETDGEGRVAVHGTTFAVWTSKIPAEGRDELADVERQ</sequence>
<dbReference type="Pfam" id="PF08241">
    <property type="entry name" value="Methyltransf_11"/>
    <property type="match status" value="1"/>
</dbReference>